<comment type="function">
    <text evidence="10">Necessary for normal cell division and for the maintenance of normal septation.</text>
</comment>
<feature type="domain" description="EngB-type G" evidence="11">
    <location>
        <begin position="23"/>
        <end position="190"/>
    </location>
</feature>
<keyword evidence="7 10" id="KW-0342">GTP-binding</keyword>
<comment type="cofactor">
    <cofactor evidence="1">
        <name>Mg(2+)</name>
        <dbReference type="ChEBI" id="CHEBI:18420"/>
    </cofactor>
</comment>
<evidence type="ECO:0000256" key="5">
    <source>
        <dbReference type="ARBA" id="ARBA00022741"/>
    </source>
</evidence>
<keyword evidence="3 10" id="KW-0132">Cell division</keyword>
<evidence type="ECO:0000256" key="2">
    <source>
        <dbReference type="ARBA" id="ARBA00009638"/>
    </source>
</evidence>
<evidence type="ECO:0000313" key="12">
    <source>
        <dbReference type="EMBL" id="AMC92987.1"/>
    </source>
</evidence>
<dbReference type="InterPro" id="IPR006073">
    <property type="entry name" value="GTP-bd"/>
</dbReference>
<gene>
    <name evidence="10" type="primary">engB</name>
    <name evidence="12" type="ORF">AOC36_03010</name>
</gene>
<keyword evidence="9 10" id="KW-0131">Cell cycle</keyword>
<evidence type="ECO:0000256" key="9">
    <source>
        <dbReference type="ARBA" id="ARBA00023306"/>
    </source>
</evidence>
<dbReference type="AlphaFoldDB" id="A0A109UGN3"/>
<keyword evidence="4" id="KW-0479">Metal-binding</keyword>
<dbReference type="KEGG" id="erl:AOC36_03010"/>
<dbReference type="InterPro" id="IPR030393">
    <property type="entry name" value="G_ENGB_dom"/>
</dbReference>
<comment type="similarity">
    <text evidence="2 10">Belongs to the TRAFAC class TrmE-Era-EngA-EngB-Septin-like GTPase superfamily. EngB GTPase family.</text>
</comment>
<dbReference type="PANTHER" id="PTHR11649:SF13">
    <property type="entry name" value="ENGB-TYPE G DOMAIN-CONTAINING PROTEIN"/>
    <property type="match status" value="1"/>
</dbReference>
<protein>
    <recommendedName>
        <fullName evidence="10">Probable GTP-binding protein EngB</fullName>
    </recommendedName>
</protein>
<dbReference type="CDD" id="cd01876">
    <property type="entry name" value="YihA_EngB"/>
    <property type="match status" value="1"/>
</dbReference>
<evidence type="ECO:0000259" key="11">
    <source>
        <dbReference type="PROSITE" id="PS51706"/>
    </source>
</evidence>
<dbReference type="PROSITE" id="PS51706">
    <property type="entry name" value="G_ENGB"/>
    <property type="match status" value="1"/>
</dbReference>
<accession>A0A109UGN3</accession>
<dbReference type="GO" id="GO:0046872">
    <property type="term" value="F:metal ion binding"/>
    <property type="evidence" value="ECO:0007669"/>
    <property type="project" value="UniProtKB-KW"/>
</dbReference>
<sequence>MLQAQNAQLILSAAHSSQFPETTKPEVVMVGKSNVGKSSLINALTNRKRLAYVGQRPGKTRLINFFDINEDLLLVDVPGYGFANRSKQEQIDYGKLMDSYYQLRHPALMLLLVDCRRGMADEDYLMLEFAFHHDIDTAIVLTKTDKLSRSKVVSLQRNIERDTDLEVFLFSAIGPNQVDKITNRIQKVCR</sequence>
<evidence type="ECO:0000256" key="8">
    <source>
        <dbReference type="ARBA" id="ARBA00023210"/>
    </source>
</evidence>
<dbReference type="Pfam" id="PF01926">
    <property type="entry name" value="MMR_HSR1"/>
    <property type="match status" value="1"/>
</dbReference>
<dbReference type="EMBL" id="CP013213">
    <property type="protein sequence ID" value="AMC92987.1"/>
    <property type="molecule type" value="Genomic_DNA"/>
</dbReference>
<evidence type="ECO:0000256" key="4">
    <source>
        <dbReference type="ARBA" id="ARBA00022723"/>
    </source>
</evidence>
<dbReference type="SUPFAM" id="SSF52540">
    <property type="entry name" value="P-loop containing nucleoside triphosphate hydrolases"/>
    <property type="match status" value="1"/>
</dbReference>
<dbReference type="GO" id="GO:0005525">
    <property type="term" value="F:GTP binding"/>
    <property type="evidence" value="ECO:0007669"/>
    <property type="project" value="UniProtKB-UniRule"/>
</dbReference>
<dbReference type="InterPro" id="IPR027417">
    <property type="entry name" value="P-loop_NTPase"/>
</dbReference>
<evidence type="ECO:0000256" key="6">
    <source>
        <dbReference type="ARBA" id="ARBA00022842"/>
    </source>
</evidence>
<evidence type="ECO:0000256" key="3">
    <source>
        <dbReference type="ARBA" id="ARBA00022618"/>
    </source>
</evidence>
<proteinExistence type="inferred from homology"/>
<keyword evidence="6" id="KW-0460">Magnesium</keyword>
<reference evidence="12 13" key="1">
    <citation type="submission" date="2015-10" db="EMBL/GenBank/DDBJ databases">
        <title>Erysipelothrix larvae sp. LV19 isolated from the larval gut of the rhinoceros beetle, Trypoxylus dichotomus.</title>
        <authorList>
            <person name="Lim S."/>
            <person name="Kim B.-C."/>
        </authorList>
    </citation>
    <scope>NUCLEOTIDE SEQUENCE [LARGE SCALE GENOMIC DNA]</scope>
    <source>
        <strain evidence="12 13">LV19</strain>
    </source>
</reference>
<evidence type="ECO:0000256" key="10">
    <source>
        <dbReference type="HAMAP-Rule" id="MF_00321"/>
    </source>
</evidence>
<keyword evidence="13" id="KW-1185">Reference proteome</keyword>
<organism evidence="12 13">
    <name type="scientific">Erysipelothrix larvae</name>
    <dbReference type="NCBI Taxonomy" id="1514105"/>
    <lineage>
        <taxon>Bacteria</taxon>
        <taxon>Bacillati</taxon>
        <taxon>Bacillota</taxon>
        <taxon>Erysipelotrichia</taxon>
        <taxon>Erysipelotrichales</taxon>
        <taxon>Erysipelotrichaceae</taxon>
        <taxon>Erysipelothrix</taxon>
    </lineage>
</organism>
<keyword evidence="8 10" id="KW-0717">Septation</keyword>
<dbReference type="Proteomes" id="UP000063781">
    <property type="component" value="Chromosome"/>
</dbReference>
<dbReference type="HAMAP" id="MF_00321">
    <property type="entry name" value="GTPase_EngB"/>
    <property type="match status" value="1"/>
</dbReference>
<evidence type="ECO:0000313" key="13">
    <source>
        <dbReference type="Proteomes" id="UP000063781"/>
    </source>
</evidence>
<dbReference type="Gene3D" id="3.40.50.300">
    <property type="entry name" value="P-loop containing nucleotide triphosphate hydrolases"/>
    <property type="match status" value="1"/>
</dbReference>
<dbReference type="GO" id="GO:0005829">
    <property type="term" value="C:cytosol"/>
    <property type="evidence" value="ECO:0007669"/>
    <property type="project" value="TreeGrafter"/>
</dbReference>
<dbReference type="NCBIfam" id="TIGR03598">
    <property type="entry name" value="GTPase_YsxC"/>
    <property type="match status" value="1"/>
</dbReference>
<dbReference type="GO" id="GO:0000917">
    <property type="term" value="P:division septum assembly"/>
    <property type="evidence" value="ECO:0007669"/>
    <property type="project" value="UniProtKB-KW"/>
</dbReference>
<dbReference type="PANTHER" id="PTHR11649">
    <property type="entry name" value="MSS1/TRME-RELATED GTP-BINDING PROTEIN"/>
    <property type="match status" value="1"/>
</dbReference>
<dbReference type="InterPro" id="IPR019987">
    <property type="entry name" value="GTP-bd_ribosome_bio_YsxC"/>
</dbReference>
<keyword evidence="5 10" id="KW-0547">Nucleotide-binding</keyword>
<evidence type="ECO:0000256" key="7">
    <source>
        <dbReference type="ARBA" id="ARBA00023134"/>
    </source>
</evidence>
<dbReference type="STRING" id="1514105.AOC36_03010"/>
<evidence type="ECO:0000256" key="1">
    <source>
        <dbReference type="ARBA" id="ARBA00001946"/>
    </source>
</evidence>
<dbReference type="RefSeq" id="WP_067631323.1">
    <property type="nucleotide sequence ID" value="NZ_CP013213.1"/>
</dbReference>
<name>A0A109UGN3_9FIRM</name>
<dbReference type="OrthoDB" id="9804921at2"/>